<comment type="subcellular location">
    <subcellularLocation>
        <location evidence="1 8">Cell membrane</location>
        <topology evidence="1 8">Multi-pass membrane protein</topology>
    </subcellularLocation>
</comment>
<evidence type="ECO:0000256" key="8">
    <source>
        <dbReference type="RuleBase" id="RU363041"/>
    </source>
</evidence>
<evidence type="ECO:0000313" key="10">
    <source>
        <dbReference type="Proteomes" id="UP000521379"/>
    </source>
</evidence>
<comment type="caution">
    <text evidence="9">The sequence shown here is derived from an EMBL/GenBank/DDBJ whole genome shotgun (WGS) entry which is preliminary data.</text>
</comment>
<keyword evidence="5 8" id="KW-0812">Transmembrane</keyword>
<organism evidence="9 10">
    <name type="scientific">Kocuria subflava</name>
    <dbReference type="NCBI Taxonomy" id="1736139"/>
    <lineage>
        <taxon>Bacteria</taxon>
        <taxon>Bacillati</taxon>
        <taxon>Actinomycetota</taxon>
        <taxon>Actinomycetes</taxon>
        <taxon>Micrococcales</taxon>
        <taxon>Micrococcaceae</taxon>
        <taxon>Kocuria</taxon>
    </lineage>
</organism>
<dbReference type="PANTHER" id="PTHR30269">
    <property type="entry name" value="TRANSMEMBRANE PROTEIN YFCA"/>
    <property type="match status" value="1"/>
</dbReference>
<dbReference type="RefSeq" id="WP_119932584.1">
    <property type="nucleotide sequence ID" value="NZ_JAAVUN010000005.1"/>
</dbReference>
<dbReference type="GO" id="GO:0005886">
    <property type="term" value="C:plasma membrane"/>
    <property type="evidence" value="ECO:0007669"/>
    <property type="project" value="UniProtKB-SubCell"/>
</dbReference>
<dbReference type="PANTHER" id="PTHR30269:SF0">
    <property type="entry name" value="MEMBRANE TRANSPORTER PROTEIN YFCA-RELATED"/>
    <property type="match status" value="1"/>
</dbReference>
<dbReference type="Pfam" id="PF01925">
    <property type="entry name" value="TauE"/>
    <property type="match status" value="1"/>
</dbReference>
<dbReference type="InterPro" id="IPR052017">
    <property type="entry name" value="TSUP"/>
</dbReference>
<feature type="transmembrane region" description="Helical" evidence="8">
    <location>
        <begin position="259"/>
        <end position="277"/>
    </location>
</feature>
<evidence type="ECO:0000256" key="3">
    <source>
        <dbReference type="ARBA" id="ARBA00022448"/>
    </source>
</evidence>
<keyword evidence="4 8" id="KW-1003">Cell membrane</keyword>
<dbReference type="AlphaFoldDB" id="A0A846TV79"/>
<dbReference type="InterPro" id="IPR002781">
    <property type="entry name" value="TM_pro_TauE-like"/>
</dbReference>
<keyword evidence="6 8" id="KW-1133">Transmembrane helix</keyword>
<evidence type="ECO:0000313" key="9">
    <source>
        <dbReference type="EMBL" id="NKE09137.1"/>
    </source>
</evidence>
<feature type="transmembrane region" description="Helical" evidence="8">
    <location>
        <begin position="50"/>
        <end position="69"/>
    </location>
</feature>
<reference evidence="9 10" key="1">
    <citation type="submission" date="2020-02" db="EMBL/GenBank/DDBJ databases">
        <authorList>
            <person name="Sun Q."/>
        </authorList>
    </citation>
    <scope>NUCLEOTIDE SEQUENCE [LARGE SCALE GENOMIC DNA]</scope>
    <source>
        <strain evidence="9 10">YIM 13062</strain>
    </source>
</reference>
<name>A0A846TV79_9MICC</name>
<feature type="transmembrane region" description="Helical" evidence="8">
    <location>
        <begin position="181"/>
        <end position="197"/>
    </location>
</feature>
<dbReference type="EMBL" id="JAAVUN010000005">
    <property type="protein sequence ID" value="NKE09137.1"/>
    <property type="molecule type" value="Genomic_DNA"/>
</dbReference>
<accession>A0A846TV79</accession>
<evidence type="ECO:0000256" key="5">
    <source>
        <dbReference type="ARBA" id="ARBA00022692"/>
    </source>
</evidence>
<keyword evidence="10" id="KW-1185">Reference proteome</keyword>
<feature type="transmembrane region" description="Helical" evidence="8">
    <location>
        <begin position="229"/>
        <end position="247"/>
    </location>
</feature>
<sequence>MSIDWLQVLEWAAILGACFLAGGINVIVGAGTLVSFPILVFLGFPPLTATIANTIGIVPGSLSGVAVYRRELRTHIKTVRMLLPASAIGGVAGATLLLHFSAEVFATVIPWLIVIGTILVMAGPAIKRRISTAGRDSSAGMVSSADPSIRGEPRPFATRTALVASVTGAFFLGVYGGYFSAAQGILLIALLGITSSLSMQELNAIKNLTVAAVNVIAASVFIIVSPELISWPTVGLIAVGATLGGLVGGRFARRLPAGLFRVFVVVIGVATVVVMTVR</sequence>
<dbReference type="Proteomes" id="UP000521379">
    <property type="component" value="Unassembled WGS sequence"/>
</dbReference>
<protein>
    <recommendedName>
        <fullName evidence="8">Probable membrane transporter protein</fullName>
    </recommendedName>
</protein>
<comment type="similarity">
    <text evidence="2 8">Belongs to the 4-toluene sulfonate uptake permease (TSUP) (TC 2.A.102) family.</text>
</comment>
<evidence type="ECO:0000256" key="2">
    <source>
        <dbReference type="ARBA" id="ARBA00009142"/>
    </source>
</evidence>
<proteinExistence type="inferred from homology"/>
<gene>
    <name evidence="9" type="ORF">GTW58_04095</name>
</gene>
<evidence type="ECO:0000256" key="1">
    <source>
        <dbReference type="ARBA" id="ARBA00004651"/>
    </source>
</evidence>
<feature type="transmembrane region" description="Helical" evidence="8">
    <location>
        <begin position="108"/>
        <end position="126"/>
    </location>
</feature>
<feature type="transmembrane region" description="Helical" evidence="8">
    <location>
        <begin position="12"/>
        <end position="44"/>
    </location>
</feature>
<evidence type="ECO:0000256" key="4">
    <source>
        <dbReference type="ARBA" id="ARBA00022475"/>
    </source>
</evidence>
<evidence type="ECO:0000256" key="7">
    <source>
        <dbReference type="ARBA" id="ARBA00023136"/>
    </source>
</evidence>
<keyword evidence="3" id="KW-0813">Transport</keyword>
<evidence type="ECO:0000256" key="6">
    <source>
        <dbReference type="ARBA" id="ARBA00022989"/>
    </source>
</evidence>
<keyword evidence="7 8" id="KW-0472">Membrane</keyword>
<feature type="transmembrane region" description="Helical" evidence="8">
    <location>
        <begin position="81"/>
        <end position="102"/>
    </location>
</feature>